<organism evidence="2 3">
    <name type="scientific">Halomonas organivorans</name>
    <dbReference type="NCBI Taxonomy" id="257772"/>
    <lineage>
        <taxon>Bacteria</taxon>
        <taxon>Pseudomonadati</taxon>
        <taxon>Pseudomonadota</taxon>
        <taxon>Gammaproteobacteria</taxon>
        <taxon>Oceanospirillales</taxon>
        <taxon>Halomonadaceae</taxon>
        <taxon>Halomonas</taxon>
    </lineage>
</organism>
<dbReference type="Proteomes" id="UP000525987">
    <property type="component" value="Unassembled WGS sequence"/>
</dbReference>
<dbReference type="AlphaFoldDB" id="A0A7W5BVA5"/>
<evidence type="ECO:0000313" key="2">
    <source>
        <dbReference type="EMBL" id="MBB3139797.1"/>
    </source>
</evidence>
<sequence length="129" mass="14533">MHVHPLIAVENIERSLAWYGRLLGCESHHGDSACAQLRLPGTKTTLLQLQLWNGLDHPGLEASFAGPGHGVLLWFEVEDFDDALDRAREMDAWIVREPAISAHTRRRECWLRDPDGYHVVLADSAGERD</sequence>
<dbReference type="InterPro" id="IPR004360">
    <property type="entry name" value="Glyas_Fos-R_dOase_dom"/>
</dbReference>
<accession>A0A7W5BVA5</accession>
<feature type="domain" description="VOC" evidence="1">
    <location>
        <begin position="1"/>
        <end position="124"/>
    </location>
</feature>
<name>A0A7W5BVA5_9GAMM</name>
<comment type="caution">
    <text evidence="2">The sequence shown here is derived from an EMBL/GenBank/DDBJ whole genome shotgun (WGS) entry which is preliminary data.</text>
</comment>
<dbReference type="GO" id="GO:0016829">
    <property type="term" value="F:lyase activity"/>
    <property type="evidence" value="ECO:0007669"/>
    <property type="project" value="UniProtKB-KW"/>
</dbReference>
<dbReference type="GO" id="GO:0051213">
    <property type="term" value="F:dioxygenase activity"/>
    <property type="evidence" value="ECO:0007669"/>
    <property type="project" value="UniProtKB-KW"/>
</dbReference>
<dbReference type="Pfam" id="PF00903">
    <property type="entry name" value="Glyoxalase"/>
    <property type="match status" value="1"/>
</dbReference>
<protein>
    <submittedName>
        <fullName evidence="2">Catechol 2,3-dioxygenase-like lactoylglutathione lyase family enzyme</fullName>
    </submittedName>
</protein>
<keyword evidence="2" id="KW-0456">Lyase</keyword>
<dbReference type="PROSITE" id="PS51819">
    <property type="entry name" value="VOC"/>
    <property type="match status" value="1"/>
</dbReference>
<dbReference type="RefSeq" id="WP_183386220.1">
    <property type="nucleotide sequence ID" value="NZ_JACHXM010000002.1"/>
</dbReference>
<evidence type="ECO:0000259" key="1">
    <source>
        <dbReference type="PROSITE" id="PS51819"/>
    </source>
</evidence>
<proteinExistence type="predicted"/>
<dbReference type="SUPFAM" id="SSF54593">
    <property type="entry name" value="Glyoxalase/Bleomycin resistance protein/Dihydroxybiphenyl dioxygenase"/>
    <property type="match status" value="1"/>
</dbReference>
<keyword evidence="3" id="KW-1185">Reference proteome</keyword>
<keyword evidence="2" id="KW-0223">Dioxygenase</keyword>
<dbReference type="Gene3D" id="3.10.180.10">
    <property type="entry name" value="2,3-Dihydroxybiphenyl 1,2-Dioxygenase, domain 1"/>
    <property type="match status" value="1"/>
</dbReference>
<keyword evidence="2" id="KW-0560">Oxidoreductase</keyword>
<reference evidence="2 3" key="1">
    <citation type="submission" date="2020-08" db="EMBL/GenBank/DDBJ databases">
        <title>Genomic Encyclopedia of Type Strains, Phase III (KMG-III): the genomes of soil and plant-associated and newly described type strains.</title>
        <authorList>
            <person name="Whitman W."/>
        </authorList>
    </citation>
    <scope>NUCLEOTIDE SEQUENCE [LARGE SCALE GENOMIC DNA]</scope>
    <source>
        <strain evidence="2 3">CECT 5995</strain>
    </source>
</reference>
<dbReference type="InterPro" id="IPR037523">
    <property type="entry name" value="VOC_core"/>
</dbReference>
<dbReference type="InterPro" id="IPR029068">
    <property type="entry name" value="Glyas_Bleomycin-R_OHBP_Dase"/>
</dbReference>
<evidence type="ECO:0000313" key="3">
    <source>
        <dbReference type="Proteomes" id="UP000525987"/>
    </source>
</evidence>
<dbReference type="EMBL" id="JACHXM010000002">
    <property type="protein sequence ID" value="MBB3139797.1"/>
    <property type="molecule type" value="Genomic_DNA"/>
</dbReference>
<gene>
    <name evidence="2" type="ORF">FHR96_000644</name>
</gene>